<dbReference type="OrthoDB" id="7005902at2"/>
<proteinExistence type="predicted"/>
<protein>
    <submittedName>
        <fullName evidence="1">Uncharacterized protein</fullName>
    </submittedName>
</protein>
<name>A0A244ER00_PSESX</name>
<sequence length="124" mass="13063">MTLNAITHAVGALKLVPMHLNHPTIVSRSTLIGATSEALGMLDGLPPVTAELAEVFRMVDALVLEGQVAYVTPTRCPERPYGAVVADAKGRLCAAATGKTKEGLAELIRLQLVPRQEGYGEDSA</sequence>
<reference evidence="1 2" key="1">
    <citation type="submission" date="2017-01" db="EMBL/GenBank/DDBJ databases">
        <authorList>
            <person name="Mah S.A."/>
            <person name="Swanson W.J."/>
            <person name="Moy G.W."/>
            <person name="Vacquier V.D."/>
        </authorList>
    </citation>
    <scope>NUCLEOTIDE SEQUENCE [LARGE SCALE GENOMIC DNA]</scope>
    <source>
        <strain evidence="1">PDD-32b-74</strain>
    </source>
</reference>
<accession>A0A244ER00</accession>
<comment type="caution">
    <text evidence="1">The sequence shown here is derived from an EMBL/GenBank/DDBJ whole genome shotgun (WGS) entry which is preliminary data.</text>
</comment>
<dbReference type="AlphaFoldDB" id="A0A244ER00"/>
<dbReference type="EMBL" id="MTSA01000009">
    <property type="protein sequence ID" value="OUM06916.1"/>
    <property type="molecule type" value="Genomic_DNA"/>
</dbReference>
<dbReference type="Proteomes" id="UP000195128">
    <property type="component" value="Unassembled WGS sequence"/>
</dbReference>
<evidence type="ECO:0000313" key="2">
    <source>
        <dbReference type="Proteomes" id="UP000195128"/>
    </source>
</evidence>
<dbReference type="RefSeq" id="WP_084917390.1">
    <property type="nucleotide sequence ID" value="NZ_MTSA01000009.1"/>
</dbReference>
<evidence type="ECO:0000313" key="1">
    <source>
        <dbReference type="EMBL" id="OUM06916.1"/>
    </source>
</evidence>
<gene>
    <name evidence="1" type="ORF">BW686_13365</name>
</gene>
<organism evidence="1 2">
    <name type="scientific">Pseudomonas syringae</name>
    <dbReference type="NCBI Taxonomy" id="317"/>
    <lineage>
        <taxon>Bacteria</taxon>
        <taxon>Pseudomonadati</taxon>
        <taxon>Pseudomonadota</taxon>
        <taxon>Gammaproteobacteria</taxon>
        <taxon>Pseudomonadales</taxon>
        <taxon>Pseudomonadaceae</taxon>
        <taxon>Pseudomonas</taxon>
    </lineage>
</organism>